<reference evidence="11 12" key="2">
    <citation type="submission" date="2020-02" db="EMBL/GenBank/DDBJ databases">
        <title>Erythrobacter dongmakensis sp. nov., isolated from a tidal mudflat.</title>
        <authorList>
            <person name="Kim I.S."/>
        </authorList>
    </citation>
    <scope>NUCLEOTIDE SEQUENCE [LARGE SCALE GENOMIC DNA]</scope>
    <source>
        <strain evidence="11 12">GH3-10</strain>
    </source>
</reference>
<dbReference type="RefSeq" id="WP_160485013.1">
    <property type="nucleotide sequence ID" value="NZ_WUBR01000001.1"/>
</dbReference>
<evidence type="ECO:0000256" key="2">
    <source>
        <dbReference type="ARBA" id="ARBA00007358"/>
    </source>
</evidence>
<name>A0A844XCV6_9SPHN</name>
<evidence type="ECO:0000259" key="10">
    <source>
        <dbReference type="Pfam" id="PF25137"/>
    </source>
</evidence>
<evidence type="ECO:0000256" key="4">
    <source>
        <dbReference type="ARBA" id="ARBA00023004"/>
    </source>
</evidence>
<evidence type="ECO:0000256" key="6">
    <source>
        <dbReference type="ARBA" id="ARBA00049243"/>
    </source>
</evidence>
<dbReference type="GO" id="GO:0004022">
    <property type="term" value="F:alcohol dehydrogenase (NAD+) activity"/>
    <property type="evidence" value="ECO:0007669"/>
    <property type="project" value="UniProtKB-EC"/>
</dbReference>
<dbReference type="PANTHER" id="PTHR11496">
    <property type="entry name" value="ALCOHOL DEHYDROGENASE"/>
    <property type="match status" value="1"/>
</dbReference>
<dbReference type="FunFam" id="1.20.1090.10:FF:000001">
    <property type="entry name" value="Aldehyde-alcohol dehydrogenase"/>
    <property type="match status" value="1"/>
</dbReference>
<evidence type="ECO:0000256" key="3">
    <source>
        <dbReference type="ARBA" id="ARBA00023002"/>
    </source>
</evidence>
<dbReference type="Pfam" id="PF25137">
    <property type="entry name" value="ADH_Fe_C"/>
    <property type="match status" value="1"/>
</dbReference>
<sequence length="383" mass="40239">MTDTSINLYQVSCVRIGADILTKCASDCAAAGAKQVMIITSSPIAALAAPLSQALDARKIDNLVYSGPEGEPTRADLLQALAAATDFNADFVIGLGGGSAMDLAKLVAALHQSPQSFEDVVGIDLLADRTLPLACIPTTAGTGSEVTPIAIIEDEEAELKKGVVSRHLVPDFAYLDAKLTCSMPRKVTASTGLDALTHCIEAYANRFSHPVVDRWALDGIRLIAENLERACEEPNDLAAREGMLMASHLGGMCLGPVNTAAVHALAYPLGGEFHIPHGVANSLLLPHVIRFNTELEAGRYAQVAYALGVEPTGDARADAHAGVAEIERLSSVVGIDRRLSDVGISSNALPKMAAAAMTVQRLLKNNPREVTEADALAIYEAAL</sequence>
<dbReference type="Proteomes" id="UP000461409">
    <property type="component" value="Unassembled WGS sequence"/>
</dbReference>
<evidence type="ECO:0000256" key="1">
    <source>
        <dbReference type="ARBA" id="ARBA00001962"/>
    </source>
</evidence>
<dbReference type="PANTHER" id="PTHR11496:SF102">
    <property type="entry name" value="ALCOHOL DEHYDROGENASE 4"/>
    <property type="match status" value="1"/>
</dbReference>
<accession>A0A844XCV6</accession>
<dbReference type="Gene3D" id="3.40.50.1970">
    <property type="match status" value="1"/>
</dbReference>
<protein>
    <recommendedName>
        <fullName evidence="7">Alcohol dehydrogenase 2</fullName>
    </recommendedName>
    <alternativeName>
        <fullName evidence="8">Alcohol dehydrogenase II</fullName>
    </alternativeName>
</protein>
<evidence type="ECO:0000313" key="12">
    <source>
        <dbReference type="Proteomes" id="UP000461409"/>
    </source>
</evidence>
<keyword evidence="12" id="KW-1185">Reference proteome</keyword>
<keyword evidence="3" id="KW-0560">Oxidoreductase</keyword>
<evidence type="ECO:0000313" key="11">
    <source>
        <dbReference type="EMBL" id="MWV27448.1"/>
    </source>
</evidence>
<dbReference type="InterPro" id="IPR001670">
    <property type="entry name" value="ADH_Fe/GldA"/>
</dbReference>
<dbReference type="InterPro" id="IPR056798">
    <property type="entry name" value="ADH_Fe_C"/>
</dbReference>
<comment type="cofactor">
    <cofactor evidence="1">
        <name>Fe cation</name>
        <dbReference type="ChEBI" id="CHEBI:24875"/>
    </cofactor>
</comment>
<dbReference type="InterPro" id="IPR039697">
    <property type="entry name" value="Alcohol_dehydrogenase_Fe"/>
</dbReference>
<dbReference type="CDD" id="cd08551">
    <property type="entry name" value="Fe-ADH"/>
    <property type="match status" value="1"/>
</dbReference>
<proteinExistence type="inferred from homology"/>
<evidence type="ECO:0000259" key="9">
    <source>
        <dbReference type="Pfam" id="PF00465"/>
    </source>
</evidence>
<dbReference type="FunFam" id="3.40.50.1970:FF:000003">
    <property type="entry name" value="Alcohol dehydrogenase, iron-containing"/>
    <property type="match status" value="1"/>
</dbReference>
<comment type="catalytic activity">
    <reaction evidence="5">
        <text>a secondary alcohol + NAD(+) = a ketone + NADH + H(+)</text>
        <dbReference type="Rhea" id="RHEA:10740"/>
        <dbReference type="ChEBI" id="CHEBI:15378"/>
        <dbReference type="ChEBI" id="CHEBI:17087"/>
        <dbReference type="ChEBI" id="CHEBI:35681"/>
        <dbReference type="ChEBI" id="CHEBI:57540"/>
        <dbReference type="ChEBI" id="CHEBI:57945"/>
        <dbReference type="EC" id="1.1.1.1"/>
    </reaction>
</comment>
<evidence type="ECO:0000256" key="7">
    <source>
        <dbReference type="ARBA" id="ARBA00074848"/>
    </source>
</evidence>
<evidence type="ECO:0000256" key="8">
    <source>
        <dbReference type="ARBA" id="ARBA00076680"/>
    </source>
</evidence>
<dbReference type="Gene3D" id="1.20.1090.10">
    <property type="entry name" value="Dehydroquinate synthase-like - alpha domain"/>
    <property type="match status" value="1"/>
</dbReference>
<dbReference type="AlphaFoldDB" id="A0A844XCV6"/>
<dbReference type="GO" id="GO:0046872">
    <property type="term" value="F:metal ion binding"/>
    <property type="evidence" value="ECO:0007669"/>
    <property type="project" value="InterPro"/>
</dbReference>
<evidence type="ECO:0000256" key="5">
    <source>
        <dbReference type="ARBA" id="ARBA00049164"/>
    </source>
</evidence>
<dbReference type="Pfam" id="PF00465">
    <property type="entry name" value="Fe-ADH"/>
    <property type="match status" value="1"/>
</dbReference>
<feature type="domain" description="Fe-containing alcohol dehydrogenase-like C-terminal" evidence="10">
    <location>
        <begin position="188"/>
        <end position="383"/>
    </location>
</feature>
<comment type="similarity">
    <text evidence="2">Belongs to the iron-containing alcohol dehydrogenase family.</text>
</comment>
<dbReference type="EMBL" id="WUBR01000001">
    <property type="protein sequence ID" value="MWV27448.1"/>
    <property type="molecule type" value="Genomic_DNA"/>
</dbReference>
<comment type="catalytic activity">
    <reaction evidence="6">
        <text>a primary alcohol + NAD(+) = an aldehyde + NADH + H(+)</text>
        <dbReference type="Rhea" id="RHEA:10736"/>
        <dbReference type="ChEBI" id="CHEBI:15378"/>
        <dbReference type="ChEBI" id="CHEBI:15734"/>
        <dbReference type="ChEBI" id="CHEBI:17478"/>
        <dbReference type="ChEBI" id="CHEBI:57540"/>
        <dbReference type="ChEBI" id="CHEBI:57945"/>
        <dbReference type="EC" id="1.1.1.1"/>
    </reaction>
</comment>
<feature type="domain" description="Alcohol dehydrogenase iron-type/glycerol dehydrogenase GldA" evidence="9">
    <location>
        <begin position="14"/>
        <end position="176"/>
    </location>
</feature>
<reference evidence="11 12" key="1">
    <citation type="submission" date="2019-12" db="EMBL/GenBank/DDBJ databases">
        <authorList>
            <person name="Lee S.D."/>
        </authorList>
    </citation>
    <scope>NUCLEOTIDE SEQUENCE [LARGE SCALE GENOMIC DNA]</scope>
    <source>
        <strain evidence="11 12">GH3-10</strain>
    </source>
</reference>
<organism evidence="11 12">
    <name type="scientific">Aurantiacibacter rhizosphaerae</name>
    <dbReference type="NCBI Taxonomy" id="2691582"/>
    <lineage>
        <taxon>Bacteria</taxon>
        <taxon>Pseudomonadati</taxon>
        <taxon>Pseudomonadota</taxon>
        <taxon>Alphaproteobacteria</taxon>
        <taxon>Sphingomonadales</taxon>
        <taxon>Erythrobacteraceae</taxon>
        <taxon>Aurantiacibacter</taxon>
    </lineage>
</organism>
<dbReference type="SUPFAM" id="SSF56796">
    <property type="entry name" value="Dehydroquinate synthase-like"/>
    <property type="match status" value="1"/>
</dbReference>
<gene>
    <name evidence="11" type="ORF">GRF63_05970</name>
</gene>
<keyword evidence="4" id="KW-0408">Iron</keyword>
<comment type="caution">
    <text evidence="11">The sequence shown here is derived from an EMBL/GenBank/DDBJ whole genome shotgun (WGS) entry which is preliminary data.</text>
</comment>